<evidence type="ECO:0000313" key="9">
    <source>
        <dbReference type="Proteomes" id="UP001501207"/>
    </source>
</evidence>
<dbReference type="NCBIfam" id="TIGR00247">
    <property type="entry name" value="endolytic transglycosylase MltG"/>
    <property type="match status" value="1"/>
</dbReference>
<keyword evidence="6 7" id="KW-0961">Cell wall biogenesis/degradation</keyword>
<feature type="site" description="Important for catalytic activity" evidence="7">
    <location>
        <position position="228"/>
    </location>
</feature>
<protein>
    <recommendedName>
        <fullName evidence="7">Endolytic murein transglycosylase</fullName>
        <ecNumber evidence="7">4.2.2.29</ecNumber>
    </recommendedName>
    <alternativeName>
        <fullName evidence="7">Peptidoglycan lytic transglycosylase</fullName>
    </alternativeName>
    <alternativeName>
        <fullName evidence="7">Peptidoglycan polymerization terminase</fullName>
    </alternativeName>
</protein>
<sequence length="352" mass="39981">MAKKSSRKRKPGKPWKTIVLFSVLSLIIATGIFFAYRILAPNTAPFHDQRYFYIHTGSSYAQVLKALKDQDIVKSINSFDWLARQADYPEHVKAGRYEIKTGMSNLEIVKLLHSGRQMPVKLVINKLRTREDFVAFVSTRLEADSNTLRVLLRDPVYLRRYGLDTNTALCAVIPNTYEFFWNTGAEDLYDRLAKEARKFWTDKRKTAADSLGLTIPQVYILASIIEEETNNNGEKPLIASVYLNRLRSGMRLSADPTVKFAVGNFSLRRITGKQTGFDSPYNTYLYAGLPPGPICTPSIKTIDAVLRASHTEYLYFCASADFSGRHVFAATYAEHLRNARRYQKALDSLAIH</sequence>
<dbReference type="RefSeq" id="WP_344979069.1">
    <property type="nucleotide sequence ID" value="NZ_BAABFN010000005.1"/>
</dbReference>
<dbReference type="EMBL" id="BAABFN010000005">
    <property type="protein sequence ID" value="GAA4311967.1"/>
    <property type="molecule type" value="Genomic_DNA"/>
</dbReference>
<dbReference type="EC" id="4.2.2.29" evidence="7"/>
<evidence type="ECO:0000256" key="5">
    <source>
        <dbReference type="ARBA" id="ARBA00023239"/>
    </source>
</evidence>
<evidence type="ECO:0000256" key="7">
    <source>
        <dbReference type="HAMAP-Rule" id="MF_02065"/>
    </source>
</evidence>
<proteinExistence type="inferred from homology"/>
<keyword evidence="9" id="KW-1185">Reference proteome</keyword>
<evidence type="ECO:0000256" key="6">
    <source>
        <dbReference type="ARBA" id="ARBA00023316"/>
    </source>
</evidence>
<name>A0ABP8FW41_9BACT</name>
<dbReference type="Proteomes" id="UP001501207">
    <property type="component" value="Unassembled WGS sequence"/>
</dbReference>
<evidence type="ECO:0000256" key="3">
    <source>
        <dbReference type="ARBA" id="ARBA00022989"/>
    </source>
</evidence>
<comment type="function">
    <text evidence="7">Functions as a peptidoglycan terminase that cleaves nascent peptidoglycan strands endolytically to terminate their elongation.</text>
</comment>
<comment type="similarity">
    <text evidence="7">Belongs to the transglycosylase MltG family.</text>
</comment>
<dbReference type="Gene3D" id="3.30.160.60">
    <property type="entry name" value="Classic Zinc Finger"/>
    <property type="match status" value="1"/>
</dbReference>
<dbReference type="HAMAP" id="MF_02065">
    <property type="entry name" value="MltG"/>
    <property type="match status" value="1"/>
</dbReference>
<organism evidence="8 9">
    <name type="scientific">Compostibacter hankyongensis</name>
    <dbReference type="NCBI Taxonomy" id="1007089"/>
    <lineage>
        <taxon>Bacteria</taxon>
        <taxon>Pseudomonadati</taxon>
        <taxon>Bacteroidota</taxon>
        <taxon>Chitinophagia</taxon>
        <taxon>Chitinophagales</taxon>
        <taxon>Chitinophagaceae</taxon>
        <taxon>Compostibacter</taxon>
    </lineage>
</organism>
<comment type="catalytic activity">
    <reaction evidence="7">
        <text>a peptidoglycan chain = a peptidoglycan chain with N-acetyl-1,6-anhydromuramyl-[peptide] at the reducing end + a peptidoglycan chain with N-acetylglucosamine at the non-reducing end.</text>
        <dbReference type="EC" id="4.2.2.29"/>
    </reaction>
</comment>
<dbReference type="Pfam" id="PF02618">
    <property type="entry name" value="YceG"/>
    <property type="match status" value="1"/>
</dbReference>
<comment type="subcellular location">
    <subcellularLocation>
        <location evidence="7">Cell membrane</location>
        <topology evidence="7">Single-pass membrane protein</topology>
    </subcellularLocation>
</comment>
<keyword evidence="1 7" id="KW-1003">Cell membrane</keyword>
<comment type="caution">
    <text evidence="8">The sequence shown here is derived from an EMBL/GenBank/DDBJ whole genome shotgun (WGS) entry which is preliminary data.</text>
</comment>
<dbReference type="PANTHER" id="PTHR30518:SF2">
    <property type="entry name" value="ENDOLYTIC MUREIN TRANSGLYCOSYLASE"/>
    <property type="match status" value="1"/>
</dbReference>
<keyword evidence="4 7" id="KW-0472">Membrane</keyword>
<keyword evidence="2 7" id="KW-0812">Transmembrane</keyword>
<evidence type="ECO:0000313" key="8">
    <source>
        <dbReference type="EMBL" id="GAA4311967.1"/>
    </source>
</evidence>
<reference evidence="9" key="1">
    <citation type="journal article" date="2019" name="Int. J. Syst. Evol. Microbiol.">
        <title>The Global Catalogue of Microorganisms (GCM) 10K type strain sequencing project: providing services to taxonomists for standard genome sequencing and annotation.</title>
        <authorList>
            <consortium name="The Broad Institute Genomics Platform"/>
            <consortium name="The Broad Institute Genome Sequencing Center for Infectious Disease"/>
            <person name="Wu L."/>
            <person name="Ma J."/>
        </authorList>
    </citation>
    <scope>NUCLEOTIDE SEQUENCE [LARGE SCALE GENOMIC DNA]</scope>
    <source>
        <strain evidence="9">JCM 17664</strain>
    </source>
</reference>
<feature type="transmembrane region" description="Helical" evidence="7">
    <location>
        <begin position="20"/>
        <end position="39"/>
    </location>
</feature>
<accession>A0ABP8FW41</accession>
<dbReference type="InterPro" id="IPR003770">
    <property type="entry name" value="MLTG-like"/>
</dbReference>
<dbReference type="CDD" id="cd08010">
    <property type="entry name" value="MltG_like"/>
    <property type="match status" value="1"/>
</dbReference>
<keyword evidence="5 7" id="KW-0456">Lyase</keyword>
<dbReference type="Gene3D" id="3.30.1490.480">
    <property type="entry name" value="Endolytic murein transglycosylase"/>
    <property type="match status" value="1"/>
</dbReference>
<keyword evidence="3 7" id="KW-1133">Transmembrane helix</keyword>
<dbReference type="PANTHER" id="PTHR30518">
    <property type="entry name" value="ENDOLYTIC MUREIN TRANSGLYCOSYLASE"/>
    <property type="match status" value="1"/>
</dbReference>
<gene>
    <name evidence="7 8" type="primary">mltG</name>
    <name evidence="8" type="ORF">GCM10023143_21360</name>
</gene>
<evidence type="ECO:0000256" key="2">
    <source>
        <dbReference type="ARBA" id="ARBA00022692"/>
    </source>
</evidence>
<evidence type="ECO:0000256" key="1">
    <source>
        <dbReference type="ARBA" id="ARBA00022475"/>
    </source>
</evidence>
<evidence type="ECO:0000256" key="4">
    <source>
        <dbReference type="ARBA" id="ARBA00023136"/>
    </source>
</evidence>